<dbReference type="GeneID" id="34605275"/>
<name>A0A177EWM3_9EURO</name>
<reference evidence="2 3" key="1">
    <citation type="submission" date="2016-03" db="EMBL/GenBank/DDBJ databases">
        <title>Draft genome sequence of the Fonsecaea monophora CBS 269.37.</title>
        <authorList>
            <person name="Bombassaro A."/>
            <person name="Vinicius W.A."/>
            <person name="De Hoog S."/>
            <person name="Sun J."/>
            <person name="Souza E.M."/>
            <person name="Raittz R.T."/>
            <person name="Costa F."/>
            <person name="Leao A.C."/>
            <person name="Tadra-Sfeir M.Z."/>
            <person name="Baura V."/>
            <person name="Balsanelli E."/>
            <person name="Pedrosa F.O."/>
            <person name="Moreno L.F."/>
            <person name="Steffens M.B."/>
            <person name="Xi L."/>
            <person name="Bocca A.L."/>
            <person name="Felipe M.S."/>
            <person name="Teixeira M."/>
            <person name="Telles Filho F.Q."/>
            <person name="Azevedo C.M."/>
            <person name="Gomes R."/>
            <person name="Vicente V.A."/>
        </authorList>
    </citation>
    <scope>NUCLEOTIDE SEQUENCE [LARGE SCALE GENOMIC DNA]</scope>
    <source>
        <strain evidence="2 3">CBS 269.37</strain>
    </source>
</reference>
<evidence type="ECO:0000313" key="2">
    <source>
        <dbReference type="EMBL" id="OAG35680.1"/>
    </source>
</evidence>
<keyword evidence="3" id="KW-1185">Reference proteome</keyword>
<dbReference type="Pfam" id="PF05032">
    <property type="entry name" value="Spo12"/>
    <property type="match status" value="1"/>
</dbReference>
<organism evidence="2 3">
    <name type="scientific">Fonsecaea monophora</name>
    <dbReference type="NCBI Taxonomy" id="254056"/>
    <lineage>
        <taxon>Eukaryota</taxon>
        <taxon>Fungi</taxon>
        <taxon>Dikarya</taxon>
        <taxon>Ascomycota</taxon>
        <taxon>Pezizomycotina</taxon>
        <taxon>Eurotiomycetes</taxon>
        <taxon>Chaetothyriomycetidae</taxon>
        <taxon>Chaetothyriales</taxon>
        <taxon>Herpotrichiellaceae</taxon>
        <taxon>Fonsecaea</taxon>
    </lineage>
</organism>
<feature type="region of interest" description="Disordered" evidence="1">
    <location>
        <begin position="1"/>
        <end position="69"/>
    </location>
</feature>
<evidence type="ECO:0000256" key="1">
    <source>
        <dbReference type="SAM" id="MobiDB-lite"/>
    </source>
</evidence>
<feature type="compositionally biased region" description="Low complexity" evidence="1">
    <location>
        <begin position="56"/>
        <end position="69"/>
    </location>
</feature>
<accession>A0A177EWM3</accession>
<sequence length="147" mass="16076">MSPTKATQGPLAEKCPNPTSPTKTAAQDMMGNDKFKGAFADAGKGGIHMPRFEVPQQQQQQQRHQIQTQYQPTCGAGTQTYISPSDAIRSPTTKKLSEIKGRRFMNAKPQTLFARTLAKENQKAQLAHSQTQAQAQAQAQAQDGIQH</sequence>
<feature type="region of interest" description="Disordered" evidence="1">
    <location>
        <begin position="123"/>
        <end position="147"/>
    </location>
</feature>
<dbReference type="OrthoDB" id="5578329at2759"/>
<dbReference type="EMBL" id="LVKK01000111">
    <property type="protein sequence ID" value="OAG35680.1"/>
    <property type="molecule type" value="Genomic_DNA"/>
</dbReference>
<protein>
    <submittedName>
        <fullName evidence="2">Uncharacterized protein</fullName>
    </submittedName>
</protein>
<dbReference type="RefSeq" id="XP_022507632.1">
    <property type="nucleotide sequence ID" value="XM_022660074.1"/>
</dbReference>
<dbReference type="InterPro" id="IPR007727">
    <property type="entry name" value="Spo12"/>
</dbReference>
<proteinExistence type="predicted"/>
<dbReference type="AlphaFoldDB" id="A0A177EWM3"/>
<gene>
    <name evidence="2" type="ORF">AYO21_10151</name>
</gene>
<evidence type="ECO:0000313" key="3">
    <source>
        <dbReference type="Proteomes" id="UP000077002"/>
    </source>
</evidence>
<dbReference type="Proteomes" id="UP000077002">
    <property type="component" value="Unassembled WGS sequence"/>
</dbReference>
<feature type="compositionally biased region" description="Low complexity" evidence="1">
    <location>
        <begin position="124"/>
        <end position="147"/>
    </location>
</feature>
<comment type="caution">
    <text evidence="2">The sequence shown here is derived from an EMBL/GenBank/DDBJ whole genome shotgun (WGS) entry which is preliminary data.</text>
</comment>